<evidence type="ECO:0000256" key="1">
    <source>
        <dbReference type="ARBA" id="ARBA00004141"/>
    </source>
</evidence>
<dbReference type="Pfam" id="PF13813">
    <property type="entry name" value="MBOAT_2"/>
    <property type="match status" value="1"/>
</dbReference>
<comment type="subcellular location">
    <subcellularLocation>
        <location evidence="1">Membrane</location>
        <topology evidence="1">Multi-pass membrane protein</topology>
    </subcellularLocation>
</comment>
<dbReference type="AlphaFoldDB" id="A0AAD7DFM9"/>
<feature type="domain" description="Wax synthase" evidence="7">
    <location>
        <begin position="209"/>
        <end position="296"/>
    </location>
</feature>
<evidence type="ECO:0000256" key="6">
    <source>
        <dbReference type="ARBA" id="ARBA00023136"/>
    </source>
</evidence>
<dbReference type="GO" id="GO:0006629">
    <property type="term" value="P:lipid metabolic process"/>
    <property type="evidence" value="ECO:0007669"/>
    <property type="project" value="InterPro"/>
</dbReference>
<dbReference type="InterPro" id="IPR044851">
    <property type="entry name" value="Wax_synthase"/>
</dbReference>
<dbReference type="PANTHER" id="PTHR31595:SF27">
    <property type="entry name" value="WAX SYNTHASE DOMAIN-CONTAINING PROTEIN-RELATED"/>
    <property type="match status" value="1"/>
</dbReference>
<evidence type="ECO:0000259" key="7">
    <source>
        <dbReference type="Pfam" id="PF13813"/>
    </source>
</evidence>
<evidence type="ECO:0000256" key="4">
    <source>
        <dbReference type="ARBA" id="ARBA00022692"/>
    </source>
</evidence>
<keyword evidence="9" id="KW-1185">Reference proteome</keyword>
<keyword evidence="4" id="KW-0812">Transmembrane</keyword>
<dbReference type="GO" id="GO:0016020">
    <property type="term" value="C:membrane"/>
    <property type="evidence" value="ECO:0007669"/>
    <property type="project" value="UniProtKB-SubCell"/>
</dbReference>
<keyword evidence="3 8" id="KW-0808">Transferase</keyword>
<gene>
    <name evidence="8" type="ORF">B0H17DRAFT_867626</name>
</gene>
<sequence>LVLISLVIKPSPYRQWFFVPLLFLSWRLVMDGQAGYLMSTVWFMRLLMSSDHILLTDVQRELILLPAVDVSRARRMASNHRRKNIENAPLAQRVRWAMNLFLNPRGVGWAHEPRAALSPPPPPTTPRTAFLARQLAQLFAALLVLDLANLHARRNPAFRLQTGLAAAGLPWRVLGTLVWAAGAAATFSLVHSTASIVCVALRVSRPCDWPPLFGSLADMRSVRTFWARGWHQLLRRTLSAHGNYFAHTVLRLPPKSTLSYCVKVCTGFALSGLAHYLSDIVAVHPGRSGSLLFFCLQPVAIALEMLVAWCAPSAGHWTLGYLWVFAWFALTLPIMQDPLIQAGELSSRVEVSLIMGLCHGTWVLPP</sequence>
<evidence type="ECO:0000313" key="8">
    <source>
        <dbReference type="EMBL" id="KAJ7690228.1"/>
    </source>
</evidence>
<feature type="non-terminal residue" evidence="8">
    <location>
        <position position="1"/>
    </location>
</feature>
<protein>
    <submittedName>
        <fullName evidence="8">Membrane bound O-acyl transferase family-domain-containing protein</fullName>
    </submittedName>
</protein>
<name>A0AAD7DFM9_MYCRO</name>
<dbReference type="Proteomes" id="UP001221757">
    <property type="component" value="Unassembled WGS sequence"/>
</dbReference>
<keyword evidence="5" id="KW-1133">Transmembrane helix</keyword>
<keyword evidence="6" id="KW-0472">Membrane</keyword>
<comment type="similarity">
    <text evidence="2">Belongs to the wax synthase family.</text>
</comment>
<evidence type="ECO:0000256" key="3">
    <source>
        <dbReference type="ARBA" id="ARBA00022679"/>
    </source>
</evidence>
<organism evidence="8 9">
    <name type="scientific">Mycena rosella</name>
    <name type="common">Pink bonnet</name>
    <name type="synonym">Agaricus rosellus</name>
    <dbReference type="NCBI Taxonomy" id="1033263"/>
    <lineage>
        <taxon>Eukaryota</taxon>
        <taxon>Fungi</taxon>
        <taxon>Dikarya</taxon>
        <taxon>Basidiomycota</taxon>
        <taxon>Agaricomycotina</taxon>
        <taxon>Agaricomycetes</taxon>
        <taxon>Agaricomycetidae</taxon>
        <taxon>Agaricales</taxon>
        <taxon>Marasmiineae</taxon>
        <taxon>Mycenaceae</taxon>
        <taxon>Mycena</taxon>
    </lineage>
</organism>
<evidence type="ECO:0000256" key="2">
    <source>
        <dbReference type="ARBA" id="ARBA00007282"/>
    </source>
</evidence>
<feature type="non-terminal residue" evidence="8">
    <location>
        <position position="366"/>
    </location>
</feature>
<accession>A0AAD7DFM9</accession>
<dbReference type="EMBL" id="JARKIE010000066">
    <property type="protein sequence ID" value="KAJ7690228.1"/>
    <property type="molecule type" value="Genomic_DNA"/>
</dbReference>
<proteinExistence type="inferred from homology"/>
<evidence type="ECO:0000313" key="9">
    <source>
        <dbReference type="Proteomes" id="UP001221757"/>
    </source>
</evidence>
<evidence type="ECO:0000256" key="5">
    <source>
        <dbReference type="ARBA" id="ARBA00022989"/>
    </source>
</evidence>
<dbReference type="GO" id="GO:0008374">
    <property type="term" value="F:O-acyltransferase activity"/>
    <property type="evidence" value="ECO:0007669"/>
    <property type="project" value="InterPro"/>
</dbReference>
<reference evidence="8" key="1">
    <citation type="submission" date="2023-03" db="EMBL/GenBank/DDBJ databases">
        <title>Massive genome expansion in bonnet fungi (Mycena s.s.) driven by repeated elements and novel gene families across ecological guilds.</title>
        <authorList>
            <consortium name="Lawrence Berkeley National Laboratory"/>
            <person name="Harder C.B."/>
            <person name="Miyauchi S."/>
            <person name="Viragh M."/>
            <person name="Kuo A."/>
            <person name="Thoen E."/>
            <person name="Andreopoulos B."/>
            <person name="Lu D."/>
            <person name="Skrede I."/>
            <person name="Drula E."/>
            <person name="Henrissat B."/>
            <person name="Morin E."/>
            <person name="Kohler A."/>
            <person name="Barry K."/>
            <person name="LaButti K."/>
            <person name="Morin E."/>
            <person name="Salamov A."/>
            <person name="Lipzen A."/>
            <person name="Mereny Z."/>
            <person name="Hegedus B."/>
            <person name="Baldrian P."/>
            <person name="Stursova M."/>
            <person name="Weitz H."/>
            <person name="Taylor A."/>
            <person name="Grigoriev I.V."/>
            <person name="Nagy L.G."/>
            <person name="Martin F."/>
            <person name="Kauserud H."/>
        </authorList>
    </citation>
    <scope>NUCLEOTIDE SEQUENCE</scope>
    <source>
        <strain evidence="8">CBHHK067</strain>
    </source>
</reference>
<comment type="caution">
    <text evidence="8">The sequence shown here is derived from an EMBL/GenBank/DDBJ whole genome shotgun (WGS) entry which is preliminary data.</text>
</comment>
<dbReference type="PANTHER" id="PTHR31595">
    <property type="entry name" value="LONG-CHAIN-ALCOHOL O-FATTY-ACYLTRANSFERASE 3-RELATED"/>
    <property type="match status" value="1"/>
</dbReference>
<dbReference type="InterPro" id="IPR032805">
    <property type="entry name" value="Wax_synthase_dom"/>
</dbReference>